<dbReference type="AlphaFoldDB" id="A0A7W1XBD6"/>
<dbReference type="Proteomes" id="UP000530514">
    <property type="component" value="Unassembled WGS sequence"/>
</dbReference>
<dbReference type="EMBL" id="JACEIP010000016">
    <property type="protein sequence ID" value="MBA4543457.1"/>
    <property type="molecule type" value="Genomic_DNA"/>
</dbReference>
<proteinExistence type="predicted"/>
<sequence length="49" mass="5905">MKKLDKKTNHDYTTEFTFELYDRERNGQPVTNSILESYGRSEFQMSVIR</sequence>
<evidence type="ECO:0000313" key="2">
    <source>
        <dbReference type="Proteomes" id="UP000530514"/>
    </source>
</evidence>
<comment type="caution">
    <text evidence="1">The sequence shown here is derived from an EMBL/GenBank/DDBJ whole genome shotgun (WGS) entry which is preliminary data.</text>
</comment>
<accession>A0A7W1XBD6</accession>
<protein>
    <submittedName>
        <fullName evidence="1">Uncharacterized protein</fullName>
    </submittedName>
</protein>
<name>A0A7W1XBD6_9BACL</name>
<evidence type="ECO:0000313" key="1">
    <source>
        <dbReference type="EMBL" id="MBA4543457.1"/>
    </source>
</evidence>
<dbReference type="RefSeq" id="WP_160173841.1">
    <property type="nucleotide sequence ID" value="NZ_JACEIP010000016.1"/>
</dbReference>
<organism evidence="1 2">
    <name type="scientific">Thermoactinomyces daqus</name>
    <dbReference type="NCBI Taxonomy" id="1329516"/>
    <lineage>
        <taxon>Bacteria</taxon>
        <taxon>Bacillati</taxon>
        <taxon>Bacillota</taxon>
        <taxon>Bacilli</taxon>
        <taxon>Bacillales</taxon>
        <taxon>Thermoactinomycetaceae</taxon>
        <taxon>Thermoactinomyces</taxon>
    </lineage>
</organism>
<reference evidence="1 2" key="1">
    <citation type="submission" date="2020-07" db="EMBL/GenBank/DDBJ databases">
        <authorList>
            <person name="Feng H."/>
        </authorList>
    </citation>
    <scope>NUCLEOTIDE SEQUENCE [LARGE SCALE GENOMIC DNA]</scope>
    <source>
        <strain evidence="2">s-11</strain>
    </source>
</reference>
<gene>
    <name evidence="1" type="ORF">H1164_11170</name>
</gene>
<keyword evidence="2" id="KW-1185">Reference proteome</keyword>